<evidence type="ECO:0000256" key="2">
    <source>
        <dbReference type="ARBA" id="ARBA00022448"/>
    </source>
</evidence>
<keyword evidence="3" id="KW-1003">Cell membrane</keyword>
<dbReference type="InterPro" id="IPR055348">
    <property type="entry name" value="DctQ"/>
</dbReference>
<evidence type="ECO:0000256" key="6">
    <source>
        <dbReference type="ARBA" id="ARBA00022989"/>
    </source>
</evidence>
<dbReference type="PANTHER" id="PTHR35011:SF10">
    <property type="entry name" value="TRAP TRANSPORTER SMALL PERMEASE PROTEIN"/>
    <property type="match status" value="1"/>
</dbReference>
<comment type="function">
    <text evidence="9">Part of the tripartite ATP-independent periplasmic (TRAP) transport system.</text>
</comment>
<dbReference type="RefSeq" id="WP_188579643.1">
    <property type="nucleotide sequence ID" value="NZ_BMDZ01000039.1"/>
</dbReference>
<dbReference type="PANTHER" id="PTHR35011">
    <property type="entry name" value="2,3-DIKETO-L-GULONATE TRAP TRANSPORTER SMALL PERMEASE PROTEIN YIAM"/>
    <property type="match status" value="1"/>
</dbReference>
<gene>
    <name evidence="11" type="ORF">GCM10011505_31770</name>
</gene>
<keyword evidence="4 9" id="KW-0997">Cell inner membrane</keyword>
<proteinExistence type="inferred from homology"/>
<evidence type="ECO:0000256" key="9">
    <source>
        <dbReference type="RuleBase" id="RU369079"/>
    </source>
</evidence>
<comment type="subcellular location">
    <subcellularLocation>
        <location evidence="1 9">Cell inner membrane</location>
        <topology evidence="1 9">Multi-pass membrane protein</topology>
    </subcellularLocation>
</comment>
<organism evidence="11 12">
    <name type="scientific">Tistrella bauzanensis</name>
    <dbReference type="NCBI Taxonomy" id="657419"/>
    <lineage>
        <taxon>Bacteria</taxon>
        <taxon>Pseudomonadati</taxon>
        <taxon>Pseudomonadota</taxon>
        <taxon>Alphaproteobacteria</taxon>
        <taxon>Geminicoccales</taxon>
        <taxon>Geminicoccaceae</taxon>
        <taxon>Tistrella</taxon>
    </lineage>
</organism>
<evidence type="ECO:0000313" key="11">
    <source>
        <dbReference type="EMBL" id="GGB48361.1"/>
    </source>
</evidence>
<evidence type="ECO:0000256" key="1">
    <source>
        <dbReference type="ARBA" id="ARBA00004429"/>
    </source>
</evidence>
<evidence type="ECO:0000256" key="5">
    <source>
        <dbReference type="ARBA" id="ARBA00022692"/>
    </source>
</evidence>
<comment type="subunit">
    <text evidence="9">The complex comprises the extracytoplasmic solute receptor protein and the two transmembrane proteins.</text>
</comment>
<evidence type="ECO:0000256" key="3">
    <source>
        <dbReference type="ARBA" id="ARBA00022475"/>
    </source>
</evidence>
<dbReference type="Proteomes" id="UP000603352">
    <property type="component" value="Unassembled WGS sequence"/>
</dbReference>
<feature type="transmembrane region" description="Helical" evidence="9">
    <location>
        <begin position="137"/>
        <end position="156"/>
    </location>
</feature>
<dbReference type="InterPro" id="IPR007387">
    <property type="entry name" value="TRAP_DctQ"/>
</dbReference>
<evidence type="ECO:0000313" key="12">
    <source>
        <dbReference type="Proteomes" id="UP000603352"/>
    </source>
</evidence>
<comment type="similarity">
    <text evidence="8 9">Belongs to the TRAP transporter small permease family.</text>
</comment>
<sequence>MQALGRGLSRLIHFTTVLGVLAVTLMMLHITIDVVVRNIFGITLPGTIAAVSNFYMLVVAFLPLAYAEEADKHISVEVVTELMPARVQGALRGFSYVFSALVFAAITRQSFLEAMKKQAVGTFVIQEGWKIPIWPSYYILPVGTGLMTAVVLYKFYLSITGGPSGLRNAMPDDVVTNAHPTARKETDA</sequence>
<keyword evidence="12" id="KW-1185">Reference proteome</keyword>
<feature type="transmembrane region" description="Helical" evidence="9">
    <location>
        <begin position="87"/>
        <end position="107"/>
    </location>
</feature>
<evidence type="ECO:0000256" key="8">
    <source>
        <dbReference type="ARBA" id="ARBA00038436"/>
    </source>
</evidence>
<keyword evidence="5 9" id="KW-0812">Transmembrane</keyword>
<accession>A0ABQ1IQ46</accession>
<protein>
    <recommendedName>
        <fullName evidence="9">TRAP transporter small permease protein</fullName>
    </recommendedName>
</protein>
<feature type="transmembrane region" description="Helical" evidence="9">
    <location>
        <begin position="48"/>
        <end position="67"/>
    </location>
</feature>
<dbReference type="Pfam" id="PF04290">
    <property type="entry name" value="DctQ"/>
    <property type="match status" value="1"/>
</dbReference>
<evidence type="ECO:0000256" key="7">
    <source>
        <dbReference type="ARBA" id="ARBA00023136"/>
    </source>
</evidence>
<evidence type="ECO:0000259" key="10">
    <source>
        <dbReference type="Pfam" id="PF04290"/>
    </source>
</evidence>
<dbReference type="EMBL" id="BMDZ01000039">
    <property type="protein sequence ID" value="GGB48361.1"/>
    <property type="molecule type" value="Genomic_DNA"/>
</dbReference>
<evidence type="ECO:0000256" key="4">
    <source>
        <dbReference type="ARBA" id="ARBA00022519"/>
    </source>
</evidence>
<keyword evidence="6 9" id="KW-1133">Transmembrane helix</keyword>
<reference evidence="12" key="1">
    <citation type="journal article" date="2019" name="Int. J. Syst. Evol. Microbiol.">
        <title>The Global Catalogue of Microorganisms (GCM) 10K type strain sequencing project: providing services to taxonomists for standard genome sequencing and annotation.</title>
        <authorList>
            <consortium name="The Broad Institute Genomics Platform"/>
            <consortium name="The Broad Institute Genome Sequencing Center for Infectious Disease"/>
            <person name="Wu L."/>
            <person name="Ma J."/>
        </authorList>
    </citation>
    <scope>NUCLEOTIDE SEQUENCE [LARGE SCALE GENOMIC DNA]</scope>
    <source>
        <strain evidence="12">CGMCC 1.10188</strain>
    </source>
</reference>
<name>A0ABQ1IQ46_9PROT</name>
<keyword evidence="2 9" id="KW-0813">Transport</keyword>
<feature type="domain" description="Tripartite ATP-independent periplasmic transporters DctQ component" evidence="10">
    <location>
        <begin position="26"/>
        <end position="159"/>
    </location>
</feature>
<keyword evidence="7 9" id="KW-0472">Membrane</keyword>
<comment type="caution">
    <text evidence="11">The sequence shown here is derived from an EMBL/GenBank/DDBJ whole genome shotgun (WGS) entry which is preliminary data.</text>
</comment>
<feature type="transmembrane region" description="Helical" evidence="9">
    <location>
        <begin position="12"/>
        <end position="36"/>
    </location>
</feature>